<accession>A0A9W9ZTC9</accession>
<gene>
    <name evidence="2" type="ORF">OS493_000857</name>
</gene>
<evidence type="ECO:0000313" key="3">
    <source>
        <dbReference type="Proteomes" id="UP001163046"/>
    </source>
</evidence>
<feature type="compositionally biased region" description="Polar residues" evidence="1">
    <location>
        <begin position="64"/>
        <end position="73"/>
    </location>
</feature>
<dbReference type="Proteomes" id="UP001163046">
    <property type="component" value="Unassembled WGS sequence"/>
</dbReference>
<sequence length="725" mass="82293">MYDSGKLQGTTGQKVQVEHQFTAVPRYPTRITPSGTPSSADSSVTDKTPETPDIGNNAGDITVPASTPCTSKRTTIRKRRLPETDPADIMQRLPREDVLSPLQRRFEECKVDLAASYAGILWENCQLPAIIVISAQHPHRQPTSYARKKKLLVREIDPKAVEALKEKIIQHPNGFYSRIPVIATQLQSKDEFKEEDLPSLRLETLGNNHLRKASQELVTDQRFAECGFVANRDVTIYVGLTDEEAVALAVQHQLDQNRTHSLTFMDRAKLCRKRFVEYKGIDESELGAGEIVVPNEFKARMCDLLEEPYIKDNSKTFNRLGALWFCTKLPKDVFSKLEDVSNKFSRGELVGQKKSKRSATYVPNCLPCKEGIGGYAVERLQGNLSNPVRLELLTKVANKTLSLQGMYREANKIKKLQQLRTLIKNHLHFETFEQALDQYPDILDDGKLEKYLELNLGTLPLELKDRLDAFCALPRSRVETIRVGDETTVIPFDIGTTTAVAVTVFSLGLELSANDIRKEDHLKDFPGASLIIVETSEEWLEQQISTLGAFLNAINCRNKLRGYSVVVLCSFAQQERVQHYIKLICPFIERAFYHEQDKKDRDPNALTETVTPVVLGHWLREKPSSGPRGCWKLNECQHNLWSFPEGRPVHLFEHIVRHYSQPSDYVIVVRNLTGSAIKAAVKLGRHCIFSEAKQLLRERVLRDIKAYKMQVDTENEINVDDESRD</sequence>
<organism evidence="2 3">
    <name type="scientific">Desmophyllum pertusum</name>
    <dbReference type="NCBI Taxonomy" id="174260"/>
    <lineage>
        <taxon>Eukaryota</taxon>
        <taxon>Metazoa</taxon>
        <taxon>Cnidaria</taxon>
        <taxon>Anthozoa</taxon>
        <taxon>Hexacorallia</taxon>
        <taxon>Scleractinia</taxon>
        <taxon>Caryophylliina</taxon>
        <taxon>Caryophylliidae</taxon>
        <taxon>Desmophyllum</taxon>
    </lineage>
</organism>
<name>A0A9W9ZTC9_9CNID</name>
<feature type="compositionally biased region" description="Polar residues" evidence="1">
    <location>
        <begin position="31"/>
        <end position="46"/>
    </location>
</feature>
<dbReference type="AlphaFoldDB" id="A0A9W9ZTC9"/>
<proteinExistence type="predicted"/>
<reference evidence="2" key="1">
    <citation type="submission" date="2023-01" db="EMBL/GenBank/DDBJ databases">
        <title>Genome assembly of the deep-sea coral Lophelia pertusa.</title>
        <authorList>
            <person name="Herrera S."/>
            <person name="Cordes E."/>
        </authorList>
    </citation>
    <scope>NUCLEOTIDE SEQUENCE</scope>
    <source>
        <strain evidence="2">USNM1676648</strain>
        <tissue evidence="2">Polyp</tissue>
    </source>
</reference>
<evidence type="ECO:0000313" key="2">
    <source>
        <dbReference type="EMBL" id="KAJ7387526.1"/>
    </source>
</evidence>
<dbReference type="EMBL" id="MU825873">
    <property type="protein sequence ID" value="KAJ7387526.1"/>
    <property type="molecule type" value="Genomic_DNA"/>
</dbReference>
<keyword evidence="3" id="KW-1185">Reference proteome</keyword>
<feature type="region of interest" description="Disordered" evidence="1">
    <location>
        <begin position="1"/>
        <end position="78"/>
    </location>
</feature>
<comment type="caution">
    <text evidence="2">The sequence shown here is derived from an EMBL/GenBank/DDBJ whole genome shotgun (WGS) entry which is preliminary data.</text>
</comment>
<evidence type="ECO:0000256" key="1">
    <source>
        <dbReference type="SAM" id="MobiDB-lite"/>
    </source>
</evidence>
<protein>
    <submittedName>
        <fullName evidence="2">Uncharacterized protein</fullName>
    </submittedName>
</protein>